<feature type="region of interest" description="Disordered" evidence="1">
    <location>
        <begin position="533"/>
        <end position="639"/>
    </location>
</feature>
<feature type="region of interest" description="Disordered" evidence="1">
    <location>
        <begin position="265"/>
        <end position="395"/>
    </location>
</feature>
<feature type="compositionally biased region" description="Basic and acidic residues" evidence="1">
    <location>
        <begin position="267"/>
        <end position="286"/>
    </location>
</feature>
<feature type="compositionally biased region" description="Polar residues" evidence="1">
    <location>
        <begin position="370"/>
        <end position="379"/>
    </location>
</feature>
<feature type="compositionally biased region" description="Basic and acidic residues" evidence="1">
    <location>
        <begin position="175"/>
        <end position="187"/>
    </location>
</feature>
<feature type="region of interest" description="Disordered" evidence="1">
    <location>
        <begin position="27"/>
        <end position="104"/>
    </location>
</feature>
<organism evidence="2">
    <name type="scientific">Brugia malayi</name>
    <name type="common">Filarial nematode worm</name>
    <dbReference type="NCBI Taxonomy" id="6279"/>
    <lineage>
        <taxon>Eukaryota</taxon>
        <taxon>Metazoa</taxon>
        <taxon>Ecdysozoa</taxon>
        <taxon>Nematoda</taxon>
        <taxon>Chromadorea</taxon>
        <taxon>Rhabditida</taxon>
        <taxon>Spirurina</taxon>
        <taxon>Spiruromorpha</taxon>
        <taxon>Filarioidea</taxon>
        <taxon>Onchocercidae</taxon>
        <taxon>Brugia</taxon>
    </lineage>
</organism>
<gene>
    <name evidence="2" type="primary">Bm7682</name>
    <name evidence="2" type="ORF">BM_Bm7682</name>
</gene>
<feature type="compositionally biased region" description="Polar residues" evidence="1">
    <location>
        <begin position="76"/>
        <end position="88"/>
    </location>
</feature>
<name>A0A1I9G848_BRUMA</name>
<dbReference type="OMA" id="IMSRESK"/>
<evidence type="ECO:0000256" key="1">
    <source>
        <dbReference type="SAM" id="MobiDB-lite"/>
    </source>
</evidence>
<feature type="region of interest" description="Disordered" evidence="1">
    <location>
        <begin position="166"/>
        <end position="192"/>
    </location>
</feature>
<reference evidence="2" key="1">
    <citation type="journal article" date="2007" name="Science">
        <title>Draft genome of the filarial nematode parasite Brugia malayi.</title>
        <authorList>
            <person name="Ghedin E."/>
            <person name="Wang S."/>
            <person name="Spiro D."/>
            <person name="Caler E."/>
            <person name="Zhao Q."/>
            <person name="Crabtree J."/>
            <person name="Allen J.E."/>
            <person name="Delcher A.L."/>
            <person name="Guiliano D.B."/>
            <person name="Miranda-Saavedra D."/>
            <person name="Angiuoli S.V."/>
            <person name="Creasy T."/>
            <person name="Amedeo P."/>
            <person name="Haas B."/>
            <person name="El-Sayed N.M."/>
            <person name="Wortman J.R."/>
            <person name="Feldblyum T."/>
            <person name="Tallon L."/>
            <person name="Schatz M."/>
            <person name="Shumway M."/>
            <person name="Koo H."/>
            <person name="Salzberg S.L."/>
            <person name="Schobel S."/>
            <person name="Pertea M."/>
            <person name="Pop M."/>
            <person name="White O."/>
            <person name="Barton G.J."/>
            <person name="Carlow C.K."/>
            <person name="Crawford M.J."/>
            <person name="Daub J."/>
            <person name="Dimmic M.W."/>
            <person name="Estes C.F."/>
            <person name="Foster J.M."/>
            <person name="Ganatra M."/>
            <person name="Gregory W.F."/>
            <person name="Johnson N.M."/>
            <person name="Jin J."/>
            <person name="Komuniecki R."/>
            <person name="Korf I."/>
            <person name="Kumar S."/>
            <person name="Laney S."/>
            <person name="Li B.W."/>
            <person name="Li W."/>
            <person name="Lindblom T.H."/>
            <person name="Lustigman S."/>
            <person name="Ma D."/>
            <person name="Maina C.V."/>
            <person name="Martin D.M."/>
            <person name="McCarter J.P."/>
            <person name="McReynolds L."/>
            <person name="Mitreva M."/>
            <person name="Nutman T.B."/>
            <person name="Parkinson J."/>
            <person name="Peregrin-Alvarez J.M."/>
            <person name="Poole C."/>
            <person name="Ren Q."/>
            <person name="Saunders L."/>
            <person name="Sluder A.E."/>
            <person name="Smith K."/>
            <person name="Stanke M."/>
            <person name="Unnasch T.R."/>
            <person name="Ware J."/>
            <person name="Wei A.D."/>
            <person name="Weil G."/>
            <person name="Williams D.J."/>
            <person name="Zhang Y."/>
            <person name="Williams S.A."/>
            <person name="Fraser-Liggett C."/>
            <person name="Slatko B."/>
            <person name="Blaxter M.L."/>
            <person name="Scott A.L."/>
        </authorList>
    </citation>
    <scope>NUCLEOTIDE SEQUENCE</scope>
    <source>
        <strain evidence="2">FR3</strain>
    </source>
</reference>
<feature type="compositionally biased region" description="Basic and acidic residues" evidence="1">
    <location>
        <begin position="338"/>
        <end position="349"/>
    </location>
</feature>
<feature type="region of interest" description="Disordered" evidence="1">
    <location>
        <begin position="216"/>
        <end position="245"/>
    </location>
</feature>
<feature type="compositionally biased region" description="Low complexity" evidence="1">
    <location>
        <begin position="555"/>
        <end position="581"/>
    </location>
</feature>
<proteinExistence type="predicted"/>
<feature type="compositionally biased region" description="Basic residues" evidence="1">
    <location>
        <begin position="350"/>
        <end position="360"/>
    </location>
</feature>
<protein>
    <submittedName>
        <fullName evidence="2">Bm7682, isoform b</fullName>
    </submittedName>
</protein>
<feature type="compositionally biased region" description="Basic residues" evidence="1">
    <location>
        <begin position="607"/>
        <end position="617"/>
    </location>
</feature>
<reference evidence="2" key="2">
    <citation type="submission" date="2012-12" db="EMBL/GenBank/DDBJ databases">
        <authorList>
            <consortium name="WormBase Consortium"/>
            <person name="Ghedin E."/>
            <person name="Paulini M."/>
        </authorList>
    </citation>
    <scope>NUCLEOTIDE SEQUENCE</scope>
    <source>
        <strain evidence="2">FR3</strain>
    </source>
</reference>
<feature type="compositionally biased region" description="Basic and acidic residues" evidence="1">
    <location>
        <begin position="618"/>
        <end position="639"/>
    </location>
</feature>
<feature type="compositionally biased region" description="Basic and acidic residues" evidence="1">
    <location>
        <begin position="27"/>
        <end position="38"/>
    </location>
</feature>
<accession>A0A1I9G848</accession>
<feature type="compositionally biased region" description="Basic residues" evidence="1">
    <location>
        <begin position="223"/>
        <end position="234"/>
    </location>
</feature>
<evidence type="ECO:0000313" key="2">
    <source>
        <dbReference type="EMBL" id="CDQ06249.1"/>
    </source>
</evidence>
<sequence length="639" mass="74390">MYMKYSEAILGMDPGRGEEFDALYAQEGKERSEREQLRQKRFKRPNKQELKNVKRVDAKSIRDVLRKRLKGDEINSSHQRQNDISSYQSDRKNSQLRNYNYNSHRSRLLQKIKKEESKTKSFRAKLRELSMSPRTRIKEELENLSAESTQELSIEDKRNLKDFNKALIHRNKPSSSEKSKTGTESIKESPGSWLFKSAKRRKKEWLQQQLDLRRKVREQAVSPKKKKLIRHREHTTKSHQTARSIVEEDLKQRLQQMDFKLTPTKIFEARSERSKTSCDRSSDSKTHNNSSDASVRSLKRRRKLPFGQRIFDKRSYANKSKHSNKGDDRLSQGSQKDGSSKYHSQSENRRKGKKKKMKAQLRREKEWISKYSSDISTNNKAKRNSLERTNQKPTKIFPLSSSRKEKLGKNRLDEKIDCTIKNAKSDKRTVRTDTKKSSEKENLRNLRKFDQTSNANIHSKTSLSISLSGRNIMSRESKTHPNASTKPVISNKISSNYLLRKNAPQILKTKVDLSRLSNKFNISEKASVNQSFINKPKKSDVKKSNWKKGKKLSSMEENLNSSLRRSHKSNSSLSSESLKSTVKVEKKDEKSSVTSLKTANTSESSKRSKKKRSRQYSRQKDRQLIGNENAKEDVMMNHS</sequence>
<feature type="compositionally biased region" description="Basic and acidic residues" evidence="1">
    <location>
        <begin position="582"/>
        <end position="591"/>
    </location>
</feature>
<dbReference type="EMBL" id="LN854631">
    <property type="protein sequence ID" value="CDQ06249.1"/>
    <property type="molecule type" value="Genomic_DNA"/>
</dbReference>
<feature type="compositionally biased region" description="Basic and acidic residues" evidence="1">
    <location>
        <begin position="46"/>
        <end position="75"/>
    </location>
</feature>
<dbReference type="AlphaFoldDB" id="A0A1I9G848"/>